<feature type="domain" description="4Fe-4S ferredoxin-type" evidence="5">
    <location>
        <begin position="23"/>
        <end position="52"/>
    </location>
</feature>
<protein>
    <submittedName>
        <fullName evidence="6">4Fe-4S ferredoxin iron-sulfur binding domain protein</fullName>
    </submittedName>
</protein>
<keyword evidence="7" id="KW-1185">Reference proteome</keyword>
<proteinExistence type="predicted"/>
<dbReference type="AlphaFoldDB" id="B4S8D8"/>
<dbReference type="InterPro" id="IPR050572">
    <property type="entry name" value="Fe-S_Ferredoxin"/>
</dbReference>
<organism evidence="6 7">
    <name type="scientific">Prosthecochloris aestuarii (strain DSM 271 / SK 413)</name>
    <dbReference type="NCBI Taxonomy" id="290512"/>
    <lineage>
        <taxon>Bacteria</taxon>
        <taxon>Pseudomonadati</taxon>
        <taxon>Chlorobiota</taxon>
        <taxon>Chlorobiia</taxon>
        <taxon>Chlorobiales</taxon>
        <taxon>Chlorobiaceae</taxon>
        <taxon>Prosthecochloris</taxon>
    </lineage>
</organism>
<dbReference type="Gene3D" id="3.30.70.20">
    <property type="match status" value="1"/>
</dbReference>
<feature type="domain" description="4Fe-4S ferredoxin-type" evidence="5">
    <location>
        <begin position="60"/>
        <end position="91"/>
    </location>
</feature>
<evidence type="ECO:0000256" key="1">
    <source>
        <dbReference type="ARBA" id="ARBA00022485"/>
    </source>
</evidence>
<dbReference type="Pfam" id="PF13237">
    <property type="entry name" value="Fer4_10"/>
    <property type="match status" value="1"/>
</dbReference>
<keyword evidence="1" id="KW-0004">4Fe-4S</keyword>
<dbReference type="EMBL" id="CP001108">
    <property type="protein sequence ID" value="ACF46325.1"/>
    <property type="molecule type" value="Genomic_DNA"/>
</dbReference>
<evidence type="ECO:0000256" key="4">
    <source>
        <dbReference type="ARBA" id="ARBA00023014"/>
    </source>
</evidence>
<accession>B4S8D8</accession>
<sequence length="102" mass="11871">MNENQMKKKRKGRLRAPRQDIPWFPRIDAELCNSCLSCYEFCPKDVFASAKSEEGLRRRPKMEIVNPYSCIVMCSACEKICAAGAISFPPKEDFEQYVEYYD</sequence>
<name>B4S8D8_PROA2</name>
<reference evidence="6" key="1">
    <citation type="submission" date="2008-06" db="EMBL/GenBank/DDBJ databases">
        <title>Complete sequence of chromosome of Prosthecochloris aestuarii DSM 271.</title>
        <authorList>
            <consortium name="US DOE Joint Genome Institute"/>
            <person name="Lucas S."/>
            <person name="Copeland A."/>
            <person name="Lapidus A."/>
            <person name="Glavina del Rio T."/>
            <person name="Dalin E."/>
            <person name="Tice H."/>
            <person name="Bruce D."/>
            <person name="Goodwin L."/>
            <person name="Pitluck S."/>
            <person name="Schmutz J."/>
            <person name="Larimer F."/>
            <person name="Land M."/>
            <person name="Hauser L."/>
            <person name="Kyrpides N."/>
            <person name="Anderson I."/>
            <person name="Liu Z."/>
            <person name="Li T."/>
            <person name="Zhao F."/>
            <person name="Overmann J."/>
            <person name="Bryant D.A."/>
            <person name="Richardson P."/>
        </authorList>
    </citation>
    <scope>NUCLEOTIDE SEQUENCE [LARGE SCALE GENOMIC DNA]</scope>
    <source>
        <strain evidence="6">DSM 271</strain>
    </source>
</reference>
<dbReference type="KEGG" id="paa:Paes_1300"/>
<dbReference type="GO" id="GO:0051539">
    <property type="term" value="F:4 iron, 4 sulfur cluster binding"/>
    <property type="evidence" value="ECO:0007669"/>
    <property type="project" value="UniProtKB-KW"/>
</dbReference>
<gene>
    <name evidence="6" type="ordered locus">Paes_1300</name>
</gene>
<keyword evidence="2" id="KW-0479">Metal-binding</keyword>
<keyword evidence="4" id="KW-0411">Iron-sulfur</keyword>
<evidence type="ECO:0000256" key="3">
    <source>
        <dbReference type="ARBA" id="ARBA00023004"/>
    </source>
</evidence>
<dbReference type="PANTHER" id="PTHR43687">
    <property type="entry name" value="ADENYLYLSULFATE REDUCTASE, BETA SUBUNIT"/>
    <property type="match status" value="1"/>
</dbReference>
<dbReference type="PROSITE" id="PS51379">
    <property type="entry name" value="4FE4S_FER_2"/>
    <property type="match status" value="2"/>
</dbReference>
<evidence type="ECO:0000256" key="2">
    <source>
        <dbReference type="ARBA" id="ARBA00022723"/>
    </source>
</evidence>
<keyword evidence="3" id="KW-0408">Iron</keyword>
<dbReference type="STRING" id="290512.Paes_1300"/>
<dbReference type="GO" id="GO:0046872">
    <property type="term" value="F:metal ion binding"/>
    <property type="evidence" value="ECO:0007669"/>
    <property type="project" value="UniProtKB-KW"/>
</dbReference>
<dbReference type="PANTHER" id="PTHR43687:SF2">
    <property type="entry name" value="FERREDOXIN 3"/>
    <property type="match status" value="1"/>
</dbReference>
<evidence type="ECO:0000259" key="5">
    <source>
        <dbReference type="PROSITE" id="PS51379"/>
    </source>
</evidence>
<evidence type="ECO:0000313" key="7">
    <source>
        <dbReference type="Proteomes" id="UP000002725"/>
    </source>
</evidence>
<dbReference type="eggNOG" id="COG1146">
    <property type="taxonomic scope" value="Bacteria"/>
</dbReference>
<dbReference type="PROSITE" id="PS00198">
    <property type="entry name" value="4FE4S_FER_1"/>
    <property type="match status" value="1"/>
</dbReference>
<dbReference type="SUPFAM" id="SSF54862">
    <property type="entry name" value="4Fe-4S ferredoxins"/>
    <property type="match status" value="1"/>
</dbReference>
<dbReference type="Proteomes" id="UP000002725">
    <property type="component" value="Chromosome"/>
</dbReference>
<evidence type="ECO:0000313" key="6">
    <source>
        <dbReference type="EMBL" id="ACF46325.1"/>
    </source>
</evidence>
<dbReference type="InterPro" id="IPR017900">
    <property type="entry name" value="4Fe4S_Fe_S_CS"/>
</dbReference>
<dbReference type="InterPro" id="IPR017896">
    <property type="entry name" value="4Fe4S_Fe-S-bd"/>
</dbReference>
<dbReference type="HOGENOM" id="CLU_156996_1_0_10"/>